<dbReference type="GO" id="GO:0032259">
    <property type="term" value="P:methylation"/>
    <property type="evidence" value="ECO:0007669"/>
    <property type="project" value="UniProtKB-KW"/>
</dbReference>
<dbReference type="OrthoDB" id="9804312at2"/>
<feature type="domain" description="Methyltransferase" evidence="4">
    <location>
        <begin position="56"/>
        <end position="156"/>
    </location>
</feature>
<dbReference type="RefSeq" id="WP_157335779.1">
    <property type="nucleotide sequence ID" value="NZ_RHLK01000006.1"/>
</dbReference>
<dbReference type="AlphaFoldDB" id="A0A7X3JZJ7"/>
<keyword evidence="1 5" id="KW-0489">Methyltransferase</keyword>
<dbReference type="PANTHER" id="PTHR43464">
    <property type="entry name" value="METHYLTRANSFERASE"/>
    <property type="match status" value="1"/>
</dbReference>
<dbReference type="GO" id="GO:0008168">
    <property type="term" value="F:methyltransferase activity"/>
    <property type="evidence" value="ECO:0007669"/>
    <property type="project" value="UniProtKB-KW"/>
</dbReference>
<evidence type="ECO:0000313" key="5">
    <source>
        <dbReference type="EMBL" id="MVP00249.1"/>
    </source>
</evidence>
<dbReference type="Gene3D" id="3.40.50.150">
    <property type="entry name" value="Vaccinia Virus protein VP39"/>
    <property type="match status" value="1"/>
</dbReference>
<comment type="caution">
    <text evidence="5">The sequence shown here is derived from an EMBL/GenBank/DDBJ whole genome shotgun (WGS) entry which is preliminary data.</text>
</comment>
<dbReference type="SUPFAM" id="SSF53335">
    <property type="entry name" value="S-adenosyl-L-methionine-dependent methyltransferases"/>
    <property type="match status" value="1"/>
</dbReference>
<keyword evidence="6" id="KW-1185">Reference proteome</keyword>
<protein>
    <submittedName>
        <fullName evidence="5">Methyltransferase domain-containing protein</fullName>
    </submittedName>
</protein>
<gene>
    <name evidence="5" type="ORF">EDM21_12080</name>
</gene>
<dbReference type="CDD" id="cd02440">
    <property type="entry name" value="AdoMet_MTases"/>
    <property type="match status" value="1"/>
</dbReference>
<dbReference type="Proteomes" id="UP000490800">
    <property type="component" value="Unassembled WGS sequence"/>
</dbReference>
<accession>A0A7X3JZJ7</accession>
<dbReference type="PANTHER" id="PTHR43464:SF19">
    <property type="entry name" value="UBIQUINONE BIOSYNTHESIS O-METHYLTRANSFERASE, MITOCHONDRIAL"/>
    <property type="match status" value="1"/>
</dbReference>
<dbReference type="InterPro" id="IPR041698">
    <property type="entry name" value="Methyltransf_25"/>
</dbReference>
<sequence>MEKNRLQHIRKEEKEYHEQYYEEHELYEEDSWIEEPDERMLDYIAKLQTGRPLKALDLGCGNGRNSIPLARELKGDGGRVTCVDLLDKALDQLKDYSVEYRVEDVIRTEQADISVYEVRPGEYDFILAASSLEHVRSETDLDHLLVRLREGTRDGGINYINMNTGIEEYDLTTGEKRETLIELVLTKEQALQKLRGSYDGWEELHASHKPIEFEINRGEAPVMMKADCVSFAVRKPGAKKKQA</sequence>
<evidence type="ECO:0000256" key="3">
    <source>
        <dbReference type="ARBA" id="ARBA00022691"/>
    </source>
</evidence>
<name>A0A7X3JZJ7_9BACL</name>
<organism evidence="5 6">
    <name type="scientific">Paenibacillus lutrae</name>
    <dbReference type="NCBI Taxonomy" id="2078573"/>
    <lineage>
        <taxon>Bacteria</taxon>
        <taxon>Bacillati</taxon>
        <taxon>Bacillota</taxon>
        <taxon>Bacilli</taxon>
        <taxon>Bacillales</taxon>
        <taxon>Paenibacillaceae</taxon>
        <taxon>Paenibacillus</taxon>
    </lineage>
</organism>
<keyword evidence="3" id="KW-0949">S-adenosyl-L-methionine</keyword>
<evidence type="ECO:0000256" key="2">
    <source>
        <dbReference type="ARBA" id="ARBA00022679"/>
    </source>
</evidence>
<reference evidence="5 6" key="1">
    <citation type="journal article" date="2019" name="Microorganisms">
        <title>Paenibacillus lutrae sp. nov., A Chitinolytic Species Isolated from A River Otter in Castril Natural Park, Granada, Spain.</title>
        <authorList>
            <person name="Rodriguez M."/>
            <person name="Reina J.C."/>
            <person name="Bejar V."/>
            <person name="Llamas I."/>
        </authorList>
    </citation>
    <scope>NUCLEOTIDE SEQUENCE [LARGE SCALE GENOMIC DNA]</scope>
    <source>
        <strain evidence="5 6">N10</strain>
    </source>
</reference>
<evidence type="ECO:0000259" key="4">
    <source>
        <dbReference type="Pfam" id="PF13649"/>
    </source>
</evidence>
<evidence type="ECO:0000313" key="6">
    <source>
        <dbReference type="Proteomes" id="UP000490800"/>
    </source>
</evidence>
<keyword evidence="2 5" id="KW-0808">Transferase</keyword>
<dbReference type="EMBL" id="RHLK01000006">
    <property type="protein sequence ID" value="MVP00249.1"/>
    <property type="molecule type" value="Genomic_DNA"/>
</dbReference>
<dbReference type="InterPro" id="IPR029063">
    <property type="entry name" value="SAM-dependent_MTases_sf"/>
</dbReference>
<dbReference type="Pfam" id="PF13649">
    <property type="entry name" value="Methyltransf_25"/>
    <property type="match status" value="1"/>
</dbReference>
<evidence type="ECO:0000256" key="1">
    <source>
        <dbReference type="ARBA" id="ARBA00022603"/>
    </source>
</evidence>
<proteinExistence type="predicted"/>